<sequence length="124" mass="13883">MDEGLHSGFAEGGPGRLPNVGAGVARAGRSVVTLAEPPRPHLPMRPLWRCRACGAEWPCSPARLRLLREYEGCRVSLALYLVVMLNEAVQDAYRLGLRVDLAAWYVRMIAWIRRPEVPVERAHQ</sequence>
<proteinExistence type="predicted"/>
<accession>A0A1C6RRG0</accession>
<evidence type="ECO:0008006" key="3">
    <source>
        <dbReference type="Google" id="ProtNLM"/>
    </source>
</evidence>
<dbReference type="AlphaFoldDB" id="A0A1C6RRG0"/>
<dbReference type="EMBL" id="FMHU01000001">
    <property type="protein sequence ID" value="SCL19793.1"/>
    <property type="molecule type" value="Genomic_DNA"/>
</dbReference>
<organism evidence="1 2">
    <name type="scientific">Micromonospora inyonensis</name>
    <dbReference type="NCBI Taxonomy" id="47866"/>
    <lineage>
        <taxon>Bacteria</taxon>
        <taxon>Bacillati</taxon>
        <taxon>Actinomycetota</taxon>
        <taxon>Actinomycetes</taxon>
        <taxon>Micromonosporales</taxon>
        <taxon>Micromonosporaceae</taxon>
        <taxon>Micromonospora</taxon>
    </lineage>
</organism>
<evidence type="ECO:0000313" key="1">
    <source>
        <dbReference type="EMBL" id="SCL19793.1"/>
    </source>
</evidence>
<name>A0A1C6RRG0_9ACTN</name>
<evidence type="ECO:0000313" key="2">
    <source>
        <dbReference type="Proteomes" id="UP000198906"/>
    </source>
</evidence>
<gene>
    <name evidence="1" type="ORF">GA0074694_2815</name>
</gene>
<reference evidence="2" key="1">
    <citation type="submission" date="2016-06" db="EMBL/GenBank/DDBJ databases">
        <authorList>
            <person name="Varghese N."/>
        </authorList>
    </citation>
    <scope>NUCLEOTIDE SEQUENCE [LARGE SCALE GENOMIC DNA]</scope>
    <source>
        <strain evidence="2">DSM 46123</strain>
    </source>
</reference>
<keyword evidence="2" id="KW-1185">Reference proteome</keyword>
<dbReference type="STRING" id="47866.GA0074694_2815"/>
<dbReference type="Proteomes" id="UP000198906">
    <property type="component" value="Unassembled WGS sequence"/>
</dbReference>
<protein>
    <recommendedName>
        <fullName evidence="3">Flavin reductase</fullName>
    </recommendedName>
</protein>